<dbReference type="STRING" id="1192034.CAP_7100"/>
<dbReference type="GO" id="GO:0004500">
    <property type="term" value="F:dopamine beta-monooxygenase activity"/>
    <property type="evidence" value="ECO:0007669"/>
    <property type="project" value="InterPro"/>
</dbReference>
<dbReference type="PANTHER" id="PTHR10157">
    <property type="entry name" value="DOPAMINE BETA HYDROXYLASE RELATED"/>
    <property type="match status" value="1"/>
</dbReference>
<keyword evidence="6" id="KW-0560">Oxidoreductase</keyword>
<sequence>MRVLMSFVAALPLFALACGGDSGDGAGDTGSGAASAGLPCDVDAVLEKSCRSCHGDAPKYGAPSPLVTHADLQAASLSDPSRKLFELVRERIHDEVRPMPPAPASPLDGASAKVIDDWVAAGAKAGSESCGDTGGGDEDVPALGCTPDMTIAPAAPYEMPKEVEDEYVCYGVDLEVGSKRHIIGHAPRVDNSTIVHHMLLFLADAAYPSTPQPCAGGNMGRLMGVWAPGGGGIELPEEAGFAIEGTAHFVVQVHYSNLMGLSGEKDASGYALCTTDQLRANDADILAFGTNQIAIPPNGTQDVTCGLTIPSYFPSVTTISGMPHMHKLGTHISTTLTPEGGGTAVDLGTADPWNFDLQEWTSVRTTLKPGDHVETRCAWANPTPQQVTFGEDTSDEMCFGFVMYYPRIEHPQWVWGLPAVMSSCTPTP</sequence>
<dbReference type="PROSITE" id="PS51257">
    <property type="entry name" value="PROKAR_LIPOPROTEIN"/>
    <property type="match status" value="1"/>
</dbReference>
<dbReference type="PANTHER" id="PTHR10157:SF23">
    <property type="entry name" value="MOXD1 HOMOLOG 1"/>
    <property type="match status" value="1"/>
</dbReference>
<comment type="caution">
    <text evidence="6">The sequence shown here is derived from an EMBL/GenBank/DDBJ whole genome shotgun (WGS) entry which is preliminary data.</text>
</comment>
<dbReference type="Pfam" id="PF01082">
    <property type="entry name" value="Cu2_monooxygen"/>
    <property type="match status" value="1"/>
</dbReference>
<accession>A0A017SZT1</accession>
<evidence type="ECO:0000313" key="6">
    <source>
        <dbReference type="EMBL" id="EYF02478.1"/>
    </source>
</evidence>
<protein>
    <submittedName>
        <fullName evidence="6">Monooxygenase, DBH-like protein 1</fullName>
    </submittedName>
</protein>
<evidence type="ECO:0000259" key="5">
    <source>
        <dbReference type="Pfam" id="PF03712"/>
    </source>
</evidence>
<proteinExistence type="predicted"/>
<keyword evidence="2" id="KW-0325">Glycoprotein</keyword>
<evidence type="ECO:0000256" key="2">
    <source>
        <dbReference type="ARBA" id="ARBA00023180"/>
    </source>
</evidence>
<dbReference type="InterPro" id="IPR000945">
    <property type="entry name" value="DBH-like"/>
</dbReference>
<name>A0A017SZT1_9BACT</name>
<dbReference type="eggNOG" id="COG2010">
    <property type="taxonomic scope" value="Bacteria"/>
</dbReference>
<dbReference type="Gene3D" id="2.60.120.310">
    <property type="entry name" value="Copper type II, ascorbate-dependent monooxygenase, N-terminal domain"/>
    <property type="match status" value="1"/>
</dbReference>
<feature type="domain" description="Copper type II ascorbate-dependent monooxygenase N-terminal" evidence="4">
    <location>
        <begin position="158"/>
        <end position="258"/>
    </location>
</feature>
<dbReference type="GO" id="GO:0005507">
    <property type="term" value="F:copper ion binding"/>
    <property type="evidence" value="ECO:0007669"/>
    <property type="project" value="InterPro"/>
</dbReference>
<gene>
    <name evidence="6" type="ORF">CAP_7100</name>
</gene>
<feature type="signal peptide" evidence="3">
    <location>
        <begin position="1"/>
        <end position="17"/>
    </location>
</feature>
<evidence type="ECO:0000313" key="7">
    <source>
        <dbReference type="Proteomes" id="UP000019678"/>
    </source>
</evidence>
<dbReference type="InterPro" id="IPR000323">
    <property type="entry name" value="Cu2_ascorb_mOase_N"/>
</dbReference>
<reference evidence="6 7" key="1">
    <citation type="submission" date="2013-05" db="EMBL/GenBank/DDBJ databases">
        <title>Genome assembly of Chondromyces apiculatus DSM 436.</title>
        <authorList>
            <person name="Sharma G."/>
            <person name="Khatri I."/>
            <person name="Kaur C."/>
            <person name="Mayilraj S."/>
            <person name="Subramanian S."/>
        </authorList>
    </citation>
    <scope>NUCLEOTIDE SEQUENCE [LARGE SCALE GENOMIC DNA]</scope>
    <source>
        <strain evidence="6 7">DSM 436</strain>
    </source>
</reference>
<dbReference type="InterPro" id="IPR024548">
    <property type="entry name" value="Cu2_monoox_C"/>
</dbReference>
<evidence type="ECO:0000259" key="4">
    <source>
        <dbReference type="Pfam" id="PF01082"/>
    </source>
</evidence>
<keyword evidence="6" id="KW-0503">Monooxygenase</keyword>
<dbReference type="RefSeq" id="WP_081865451.1">
    <property type="nucleotide sequence ID" value="NZ_ASRX01000060.1"/>
</dbReference>
<dbReference type="SUPFAM" id="SSF49742">
    <property type="entry name" value="PHM/PNGase F"/>
    <property type="match status" value="2"/>
</dbReference>
<dbReference type="InterPro" id="IPR008977">
    <property type="entry name" value="PHM/PNGase_F_dom_sf"/>
</dbReference>
<dbReference type="InterPro" id="IPR036939">
    <property type="entry name" value="Cu2_ascorb_mOase_N_sf"/>
</dbReference>
<dbReference type="OrthoDB" id="258766at2"/>
<dbReference type="EMBL" id="ASRX01000060">
    <property type="protein sequence ID" value="EYF02478.1"/>
    <property type="molecule type" value="Genomic_DNA"/>
</dbReference>
<dbReference type="InterPro" id="IPR014784">
    <property type="entry name" value="Cu2_ascorb_mOase-like_C"/>
</dbReference>
<dbReference type="Pfam" id="PF03712">
    <property type="entry name" value="Cu2_monoox_C"/>
    <property type="match status" value="1"/>
</dbReference>
<dbReference type="AlphaFoldDB" id="A0A017SZT1"/>
<organism evidence="6 7">
    <name type="scientific">Chondromyces apiculatus DSM 436</name>
    <dbReference type="NCBI Taxonomy" id="1192034"/>
    <lineage>
        <taxon>Bacteria</taxon>
        <taxon>Pseudomonadati</taxon>
        <taxon>Myxococcota</taxon>
        <taxon>Polyangia</taxon>
        <taxon>Polyangiales</taxon>
        <taxon>Polyangiaceae</taxon>
        <taxon>Chondromyces</taxon>
    </lineage>
</organism>
<evidence type="ECO:0000256" key="3">
    <source>
        <dbReference type="SAM" id="SignalP"/>
    </source>
</evidence>
<feature type="chain" id="PRO_5001500041" evidence="3">
    <location>
        <begin position="18"/>
        <end position="428"/>
    </location>
</feature>
<dbReference type="Gene3D" id="2.60.120.230">
    <property type="match status" value="1"/>
</dbReference>
<feature type="domain" description="Copper type II ascorbate-dependent monooxygenase C-terminal" evidence="5">
    <location>
        <begin position="282"/>
        <end position="409"/>
    </location>
</feature>
<keyword evidence="3" id="KW-0732">Signal</keyword>
<keyword evidence="1" id="KW-1015">Disulfide bond</keyword>
<dbReference type="Proteomes" id="UP000019678">
    <property type="component" value="Unassembled WGS sequence"/>
</dbReference>
<keyword evidence="7" id="KW-1185">Reference proteome</keyword>
<evidence type="ECO:0000256" key="1">
    <source>
        <dbReference type="ARBA" id="ARBA00023157"/>
    </source>
</evidence>